<evidence type="ECO:0000256" key="7">
    <source>
        <dbReference type="ARBA" id="ARBA00023033"/>
    </source>
</evidence>
<sequence>MVMAQSVQVAIVGGGMVGMSAALGLAQCGISVALIDREEPKPASGEFDLRVSAINRASESFLKELGAWQRMDHSRIAAYTGMKVWDKDSLGNIDFAAEDYQQPDLGHIIENSVIAYGLWQQVSEHKLIRCILGAPKSVAFGEHEAWLTLADDSMLSARLLVAADGANSWLRQQMNVPISFRDYGHSGLVATVRSLHGHDKVARQVFLPEGPLALLPLAEDNLCSIVWSLPPEQAKGLTECSGSEFCDAITLASEGVLSKLEVVSERAAIPLTMRYARDFVLPRLALIGDAAHTIHPLAGQGVNLGLMDAKLLIEVLASGQESGRDLGDLTLLQRYARPRKAAAQEMIAAMSGFKWLFAGDHPVKKGMRDIGLALVNRIPGLKRKFIEQALGVSTNELR</sequence>
<evidence type="ECO:0000313" key="11">
    <source>
        <dbReference type="Proteomes" id="UP000305675"/>
    </source>
</evidence>
<dbReference type="GO" id="GO:0071949">
    <property type="term" value="F:FAD binding"/>
    <property type="evidence" value="ECO:0007669"/>
    <property type="project" value="InterPro"/>
</dbReference>
<dbReference type="GO" id="GO:0110142">
    <property type="term" value="C:ubiquinone biosynthesis complex"/>
    <property type="evidence" value="ECO:0007669"/>
    <property type="project" value="UniProtKB-ARBA"/>
</dbReference>
<dbReference type="SUPFAM" id="SSF51905">
    <property type="entry name" value="FAD/NAD(P)-binding domain"/>
    <property type="match status" value="1"/>
</dbReference>
<evidence type="ECO:0000256" key="2">
    <source>
        <dbReference type="ARBA" id="ARBA00004749"/>
    </source>
</evidence>
<comment type="cofactor">
    <cofactor evidence="1">
        <name>FAD</name>
        <dbReference type="ChEBI" id="CHEBI:57692"/>
    </cofactor>
</comment>
<name>A0A4V5NVJ0_9GAMM</name>
<evidence type="ECO:0000256" key="8">
    <source>
        <dbReference type="ARBA" id="ARBA00065734"/>
    </source>
</evidence>
<dbReference type="EMBL" id="SWCJ01000021">
    <property type="protein sequence ID" value="TKB50725.1"/>
    <property type="molecule type" value="Genomic_DNA"/>
</dbReference>
<keyword evidence="6" id="KW-0560">Oxidoreductase</keyword>
<dbReference type="RefSeq" id="WP_136865000.1">
    <property type="nucleotide sequence ID" value="NZ_SWCJ01000021.1"/>
</dbReference>
<dbReference type="NCBIfam" id="TIGR01988">
    <property type="entry name" value="Ubi-OHases"/>
    <property type="match status" value="1"/>
</dbReference>
<dbReference type="PROSITE" id="PS01304">
    <property type="entry name" value="UBIH"/>
    <property type="match status" value="1"/>
</dbReference>
<evidence type="ECO:0000256" key="3">
    <source>
        <dbReference type="ARBA" id="ARBA00005349"/>
    </source>
</evidence>
<evidence type="ECO:0000256" key="5">
    <source>
        <dbReference type="ARBA" id="ARBA00022827"/>
    </source>
</evidence>
<dbReference type="InterPro" id="IPR036188">
    <property type="entry name" value="FAD/NAD-bd_sf"/>
</dbReference>
<comment type="subunit">
    <text evidence="8">Component of the Ubi complex metabolon, which regroups five ubiquinone biosynthesis proteins (UbiE, UbiF, UbiG, UbiH and UbiI) and two accessory factors (UbiK and the lipid-binding protein UbiJ).</text>
</comment>
<comment type="similarity">
    <text evidence="3">Belongs to the UbiH/COQ6 family.</text>
</comment>
<dbReference type="InterPro" id="IPR051205">
    <property type="entry name" value="UbiH/COQ6_monooxygenase"/>
</dbReference>
<comment type="pathway">
    <text evidence="2">Cofactor biosynthesis; ubiquinone biosynthesis.</text>
</comment>
<dbReference type="PANTHER" id="PTHR43876:SF7">
    <property type="entry name" value="UBIQUINONE BIOSYNTHESIS MONOOXYGENASE COQ6, MITOCHONDRIAL"/>
    <property type="match status" value="1"/>
</dbReference>
<keyword evidence="7" id="KW-0503">Monooxygenase</keyword>
<dbReference type="OrthoDB" id="9769565at2"/>
<keyword evidence="11" id="KW-1185">Reference proteome</keyword>
<dbReference type="PANTHER" id="PTHR43876">
    <property type="entry name" value="UBIQUINONE BIOSYNTHESIS MONOOXYGENASE COQ6, MITOCHONDRIAL"/>
    <property type="match status" value="1"/>
</dbReference>
<dbReference type="Proteomes" id="UP000305675">
    <property type="component" value="Unassembled WGS sequence"/>
</dbReference>
<evidence type="ECO:0000256" key="1">
    <source>
        <dbReference type="ARBA" id="ARBA00001974"/>
    </source>
</evidence>
<dbReference type="GO" id="GO:0006744">
    <property type="term" value="P:ubiquinone biosynthetic process"/>
    <property type="evidence" value="ECO:0007669"/>
    <property type="project" value="UniProtKB-UniPathway"/>
</dbReference>
<organism evidence="10 11">
    <name type="scientific">Ferrimonas aestuarii</name>
    <dbReference type="NCBI Taxonomy" id="2569539"/>
    <lineage>
        <taxon>Bacteria</taxon>
        <taxon>Pseudomonadati</taxon>
        <taxon>Pseudomonadota</taxon>
        <taxon>Gammaproteobacteria</taxon>
        <taxon>Alteromonadales</taxon>
        <taxon>Ferrimonadaceae</taxon>
        <taxon>Ferrimonas</taxon>
    </lineage>
</organism>
<dbReference type="PRINTS" id="PR00420">
    <property type="entry name" value="RNGMNOXGNASE"/>
</dbReference>
<reference evidence="10 11" key="1">
    <citation type="submission" date="2019-04" db="EMBL/GenBank/DDBJ databases">
        <authorList>
            <person name="Hwang J.C."/>
        </authorList>
    </citation>
    <scope>NUCLEOTIDE SEQUENCE [LARGE SCALE GENOMIC DNA]</scope>
    <source>
        <strain evidence="10 11">IMCC35002</strain>
    </source>
</reference>
<keyword evidence="5" id="KW-0274">FAD</keyword>
<keyword evidence="4" id="KW-0285">Flavoprotein</keyword>
<evidence type="ECO:0000313" key="10">
    <source>
        <dbReference type="EMBL" id="TKB50725.1"/>
    </source>
</evidence>
<dbReference type="Pfam" id="PF01494">
    <property type="entry name" value="FAD_binding_3"/>
    <property type="match status" value="1"/>
</dbReference>
<evidence type="ECO:0000256" key="4">
    <source>
        <dbReference type="ARBA" id="ARBA00022630"/>
    </source>
</evidence>
<dbReference type="UniPathway" id="UPA00232"/>
<comment type="caution">
    <text evidence="10">The sequence shown here is derived from an EMBL/GenBank/DDBJ whole genome shotgun (WGS) entry which is preliminary data.</text>
</comment>
<protein>
    <submittedName>
        <fullName evidence="10">FAD-dependent oxidoreductase</fullName>
    </submittedName>
</protein>
<dbReference type="InterPro" id="IPR010971">
    <property type="entry name" value="UbiH/COQ6"/>
</dbReference>
<evidence type="ECO:0000256" key="6">
    <source>
        <dbReference type="ARBA" id="ARBA00023002"/>
    </source>
</evidence>
<evidence type="ECO:0000259" key="9">
    <source>
        <dbReference type="Pfam" id="PF01494"/>
    </source>
</evidence>
<dbReference type="AlphaFoldDB" id="A0A4V5NVJ0"/>
<proteinExistence type="inferred from homology"/>
<feature type="domain" description="FAD-binding" evidence="9">
    <location>
        <begin position="7"/>
        <end position="348"/>
    </location>
</feature>
<dbReference type="Gene3D" id="3.50.50.60">
    <property type="entry name" value="FAD/NAD(P)-binding domain"/>
    <property type="match status" value="2"/>
</dbReference>
<dbReference type="FunFam" id="3.50.50.60:FF:000021">
    <property type="entry name" value="Ubiquinone biosynthesis monooxygenase COQ6"/>
    <property type="match status" value="1"/>
</dbReference>
<dbReference type="InterPro" id="IPR002938">
    <property type="entry name" value="FAD-bd"/>
</dbReference>
<dbReference type="GO" id="GO:0019168">
    <property type="term" value="F:2-polyprenylphenol 6-hydroxylase activity"/>
    <property type="evidence" value="ECO:0007669"/>
    <property type="project" value="TreeGrafter"/>
</dbReference>
<dbReference type="InterPro" id="IPR018168">
    <property type="entry name" value="Ubi_Hdrlase_CS"/>
</dbReference>
<accession>A0A4V5NVJ0</accession>
<gene>
    <name evidence="10" type="ORF">FCL42_18935</name>
</gene>